<protein>
    <submittedName>
        <fullName evidence="1">22879_t:CDS:1</fullName>
    </submittedName>
</protein>
<comment type="caution">
    <text evidence="1">The sequence shown here is derived from an EMBL/GenBank/DDBJ whole genome shotgun (WGS) entry which is preliminary data.</text>
</comment>
<sequence length="67" mass="7525">MPSDMFCLNNSQAVGETQLPSSAPLLPPFTDESDIPKFFQYSKEKYESQKIGCGRLQDVQSCFTSEK</sequence>
<evidence type="ECO:0000313" key="2">
    <source>
        <dbReference type="Proteomes" id="UP000789901"/>
    </source>
</evidence>
<keyword evidence="2" id="KW-1185">Reference proteome</keyword>
<evidence type="ECO:0000313" key="1">
    <source>
        <dbReference type="EMBL" id="CAG8652529.1"/>
    </source>
</evidence>
<proteinExistence type="predicted"/>
<name>A0ABN7URT3_GIGMA</name>
<gene>
    <name evidence="1" type="ORF">GMARGA_LOCUS9432</name>
</gene>
<dbReference type="Proteomes" id="UP000789901">
    <property type="component" value="Unassembled WGS sequence"/>
</dbReference>
<reference evidence="1 2" key="1">
    <citation type="submission" date="2021-06" db="EMBL/GenBank/DDBJ databases">
        <authorList>
            <person name="Kallberg Y."/>
            <person name="Tangrot J."/>
            <person name="Rosling A."/>
        </authorList>
    </citation>
    <scope>NUCLEOTIDE SEQUENCE [LARGE SCALE GENOMIC DNA]</scope>
    <source>
        <strain evidence="1 2">120-4 pot B 10/14</strain>
    </source>
</reference>
<organism evidence="1 2">
    <name type="scientific">Gigaspora margarita</name>
    <dbReference type="NCBI Taxonomy" id="4874"/>
    <lineage>
        <taxon>Eukaryota</taxon>
        <taxon>Fungi</taxon>
        <taxon>Fungi incertae sedis</taxon>
        <taxon>Mucoromycota</taxon>
        <taxon>Glomeromycotina</taxon>
        <taxon>Glomeromycetes</taxon>
        <taxon>Diversisporales</taxon>
        <taxon>Gigasporaceae</taxon>
        <taxon>Gigaspora</taxon>
    </lineage>
</organism>
<accession>A0ABN7URT3</accession>
<dbReference type="EMBL" id="CAJVQB010005066">
    <property type="protein sequence ID" value="CAG8652529.1"/>
    <property type="molecule type" value="Genomic_DNA"/>
</dbReference>